<dbReference type="NCBIfam" id="TIGR00236">
    <property type="entry name" value="wecB"/>
    <property type="match status" value="1"/>
</dbReference>
<evidence type="ECO:0000313" key="4">
    <source>
        <dbReference type="Proteomes" id="UP000178930"/>
    </source>
</evidence>
<dbReference type="Pfam" id="PF02350">
    <property type="entry name" value="Epimerase_2"/>
    <property type="match status" value="1"/>
</dbReference>
<dbReference type="InterPro" id="IPR003331">
    <property type="entry name" value="UDP_GlcNAc_Epimerase_2_dom"/>
</dbReference>
<comment type="caution">
    <text evidence="3">The sequence shown here is derived from an EMBL/GenBank/DDBJ whole genome shotgun (WGS) entry which is preliminary data.</text>
</comment>
<reference evidence="3 4" key="1">
    <citation type="journal article" date="2016" name="Nat. Commun.">
        <title>Thousands of microbial genomes shed light on interconnected biogeochemical processes in an aquifer system.</title>
        <authorList>
            <person name="Anantharaman K."/>
            <person name="Brown C.T."/>
            <person name="Hug L.A."/>
            <person name="Sharon I."/>
            <person name="Castelle C.J."/>
            <person name="Probst A.J."/>
            <person name="Thomas B.C."/>
            <person name="Singh A."/>
            <person name="Wilkins M.J."/>
            <person name="Karaoz U."/>
            <person name="Brodie E.L."/>
            <person name="Williams K.H."/>
            <person name="Hubbard S.S."/>
            <person name="Banfield J.F."/>
        </authorList>
    </citation>
    <scope>NUCLEOTIDE SEQUENCE [LARGE SCALE GENOMIC DNA]</scope>
</reference>
<comment type="similarity">
    <text evidence="1">Belongs to the UDP-N-acetylglucosamine 2-epimerase family.</text>
</comment>
<dbReference type="STRING" id="1797532.A2729_05825"/>
<sequence length="361" mass="40548">MRLAIILGTRPEIIKMSPIIRICEEKNIDYFILHTGQHYSYEMDKKFFEDLEISQPAYNLNVGGQPYRKQIGNMTREIMAVLEKEKPDVVLVQGDTISVLAGALAANKLKIKIGHHEAGLRSHDLTMLEETNRIITDHISDYLFAPTDDALNNLYDEGITSDKVFLTGNTIVDAVSQNLALAEKKVDILEKLNLKKKNYILVTVHRSENVDNAIRLKGIIEGLNLVSREFQLPIIFPVHPHTTNSLNQFGLNANYIQLIQPLGYLEFMQLEAKAKLIITDSGGLQEEACILKIPCVTVRDNTERPETIKAKINILAGADPKRILAAANEMIKNSRQWVNPFGSGDAAQKILSLIEEQLKKL</sequence>
<name>A0A1G1XT01_9BACT</name>
<dbReference type="EMBL" id="MHIB01000042">
    <property type="protein sequence ID" value="OGY43101.1"/>
    <property type="molecule type" value="Genomic_DNA"/>
</dbReference>
<accession>A0A1G1XT01</accession>
<dbReference type="PANTHER" id="PTHR43174:SF1">
    <property type="entry name" value="UDP-N-ACETYLGLUCOSAMINE 2-EPIMERASE"/>
    <property type="match status" value="1"/>
</dbReference>
<dbReference type="GO" id="GO:0016853">
    <property type="term" value="F:isomerase activity"/>
    <property type="evidence" value="ECO:0007669"/>
    <property type="project" value="UniProtKB-KW"/>
</dbReference>
<dbReference type="PANTHER" id="PTHR43174">
    <property type="entry name" value="UDP-N-ACETYLGLUCOSAMINE 2-EPIMERASE"/>
    <property type="match status" value="1"/>
</dbReference>
<dbReference type="CDD" id="cd03786">
    <property type="entry name" value="GTB_UDP-GlcNAc_2-Epimerase"/>
    <property type="match status" value="1"/>
</dbReference>
<evidence type="ECO:0000256" key="1">
    <source>
        <dbReference type="RuleBase" id="RU003513"/>
    </source>
</evidence>
<gene>
    <name evidence="3" type="ORF">A2729_05825</name>
</gene>
<dbReference type="SUPFAM" id="SSF53756">
    <property type="entry name" value="UDP-Glycosyltransferase/glycogen phosphorylase"/>
    <property type="match status" value="1"/>
</dbReference>
<dbReference type="InterPro" id="IPR029767">
    <property type="entry name" value="WecB-like"/>
</dbReference>
<dbReference type="Gene3D" id="3.40.50.2000">
    <property type="entry name" value="Glycogen Phosphorylase B"/>
    <property type="match status" value="2"/>
</dbReference>
<organism evidence="3 4">
    <name type="scientific">Candidatus Buchananbacteria bacterium RIFCSPHIGHO2_01_FULL_39_14</name>
    <dbReference type="NCBI Taxonomy" id="1797532"/>
    <lineage>
        <taxon>Bacteria</taxon>
        <taxon>Candidatus Buchananiibacteriota</taxon>
    </lineage>
</organism>
<evidence type="ECO:0000259" key="2">
    <source>
        <dbReference type="Pfam" id="PF02350"/>
    </source>
</evidence>
<proteinExistence type="inferred from homology"/>
<dbReference type="Proteomes" id="UP000178930">
    <property type="component" value="Unassembled WGS sequence"/>
</dbReference>
<keyword evidence="1" id="KW-0413">Isomerase</keyword>
<protein>
    <submittedName>
        <fullName evidence="3">UDP-N-acetylglucosamine 2-epimerase</fullName>
    </submittedName>
</protein>
<dbReference type="AlphaFoldDB" id="A0A1G1XT01"/>
<feature type="domain" description="UDP-N-acetylglucosamine 2-epimerase" evidence="2">
    <location>
        <begin position="24"/>
        <end position="355"/>
    </location>
</feature>
<evidence type="ECO:0000313" key="3">
    <source>
        <dbReference type="EMBL" id="OGY43101.1"/>
    </source>
</evidence>